<comment type="caution">
    <text evidence="6">The sequence shown here is derived from an EMBL/GenBank/DDBJ whole genome shotgun (WGS) entry which is preliminary data.</text>
</comment>
<dbReference type="Proteomes" id="UP000242450">
    <property type="component" value="Chromosome 29"/>
</dbReference>
<keyword evidence="3" id="KW-0964">Secreted</keyword>
<comment type="subcellular location">
    <subcellularLocation>
        <location evidence="1">Secreted</location>
    </subcellularLocation>
</comment>
<feature type="non-terminal residue" evidence="6">
    <location>
        <position position="175"/>
    </location>
</feature>
<keyword evidence="4" id="KW-0051">Antiviral defense</keyword>
<dbReference type="EMBL" id="MKHE01000029">
    <property type="protein sequence ID" value="OWK01254.1"/>
    <property type="molecule type" value="Genomic_DNA"/>
</dbReference>
<evidence type="ECO:0000256" key="4">
    <source>
        <dbReference type="ARBA" id="ARBA00023118"/>
    </source>
</evidence>
<accession>A0A212C5R9</accession>
<evidence type="ECO:0000256" key="5">
    <source>
        <dbReference type="ARBA" id="ARBA00023157"/>
    </source>
</evidence>
<sequence>MRKNPEKASFFAHSLRATHHPKSSEHAYTSLQAALQSPQRPRGPPRVSAAGLGDALLQPRVLSGLRAACEPRQSGKLHVLESDGESVHRVLTGQAEETEATAAVHGLLQLTSQLFSTSGSSAGRDESLLDRFLIGLDQQLEELDTPACSLGCELPASRGNLESFTRWSQMERVSI</sequence>
<keyword evidence="2" id="KW-0202">Cytokine</keyword>
<dbReference type="InterPro" id="IPR009079">
    <property type="entry name" value="4_helix_cytokine-like_core"/>
</dbReference>
<evidence type="ECO:0000256" key="1">
    <source>
        <dbReference type="ARBA" id="ARBA00004613"/>
    </source>
</evidence>
<organism evidence="6 7">
    <name type="scientific">Cervus elaphus hippelaphus</name>
    <name type="common">European red deer</name>
    <dbReference type="NCBI Taxonomy" id="46360"/>
    <lineage>
        <taxon>Eukaryota</taxon>
        <taxon>Metazoa</taxon>
        <taxon>Chordata</taxon>
        <taxon>Craniata</taxon>
        <taxon>Vertebrata</taxon>
        <taxon>Euteleostomi</taxon>
        <taxon>Mammalia</taxon>
        <taxon>Eutheria</taxon>
        <taxon>Laurasiatheria</taxon>
        <taxon>Artiodactyla</taxon>
        <taxon>Ruminantia</taxon>
        <taxon>Pecora</taxon>
        <taxon>Cervidae</taxon>
        <taxon>Cervinae</taxon>
        <taxon>Cervus</taxon>
    </lineage>
</organism>
<protein>
    <submittedName>
        <fullName evidence="6">Uncharacterized protein</fullName>
    </submittedName>
</protein>
<keyword evidence="7" id="KW-1185">Reference proteome</keyword>
<dbReference type="GO" id="GO:0051607">
    <property type="term" value="P:defense response to virus"/>
    <property type="evidence" value="ECO:0007669"/>
    <property type="project" value="UniProtKB-KW"/>
</dbReference>
<evidence type="ECO:0000256" key="2">
    <source>
        <dbReference type="ARBA" id="ARBA00022514"/>
    </source>
</evidence>
<dbReference type="Gene3D" id="1.20.1250.10">
    <property type="match status" value="1"/>
</dbReference>
<dbReference type="SUPFAM" id="SSF47266">
    <property type="entry name" value="4-helical cytokines"/>
    <property type="match status" value="1"/>
</dbReference>
<evidence type="ECO:0000256" key="3">
    <source>
        <dbReference type="ARBA" id="ARBA00022525"/>
    </source>
</evidence>
<keyword evidence="5" id="KW-1015">Disulfide bond</keyword>
<dbReference type="GO" id="GO:0005126">
    <property type="term" value="F:cytokine receptor binding"/>
    <property type="evidence" value="ECO:0007669"/>
    <property type="project" value="InterPro"/>
</dbReference>
<gene>
    <name evidence="6" type="ORF">Celaphus_00018257</name>
</gene>
<dbReference type="InterPro" id="IPR000471">
    <property type="entry name" value="Interferon_alpha/beta/delta"/>
</dbReference>
<reference evidence="6 7" key="1">
    <citation type="journal article" date="2018" name="Mol. Genet. Genomics">
        <title>The red deer Cervus elaphus genome CerEla1.0: sequencing, annotating, genes, and chromosomes.</title>
        <authorList>
            <person name="Bana N.A."/>
            <person name="Nyiri A."/>
            <person name="Nagy J."/>
            <person name="Frank K."/>
            <person name="Nagy T."/>
            <person name="Steger V."/>
            <person name="Schiller M."/>
            <person name="Lakatos P."/>
            <person name="Sugar L."/>
            <person name="Horn P."/>
            <person name="Barta E."/>
            <person name="Orosz L."/>
        </authorList>
    </citation>
    <scope>NUCLEOTIDE SEQUENCE [LARGE SCALE GENOMIC DNA]</scope>
    <source>
        <strain evidence="6">Hungarian</strain>
    </source>
</reference>
<proteinExistence type="predicted"/>
<dbReference type="AlphaFoldDB" id="A0A212C5R9"/>
<dbReference type="GO" id="GO:0005615">
    <property type="term" value="C:extracellular space"/>
    <property type="evidence" value="ECO:0007669"/>
    <property type="project" value="UniProtKB-KW"/>
</dbReference>
<dbReference type="Pfam" id="PF00143">
    <property type="entry name" value="Interferon"/>
    <property type="match status" value="1"/>
</dbReference>
<dbReference type="GO" id="GO:0005125">
    <property type="term" value="F:cytokine activity"/>
    <property type="evidence" value="ECO:0007669"/>
    <property type="project" value="UniProtKB-KW"/>
</dbReference>
<evidence type="ECO:0000313" key="7">
    <source>
        <dbReference type="Proteomes" id="UP000242450"/>
    </source>
</evidence>
<name>A0A212C5R9_CEREH</name>
<evidence type="ECO:0000313" key="6">
    <source>
        <dbReference type="EMBL" id="OWK01254.1"/>
    </source>
</evidence>